<dbReference type="GO" id="GO:0022857">
    <property type="term" value="F:transmembrane transporter activity"/>
    <property type="evidence" value="ECO:0007669"/>
    <property type="project" value="InterPro"/>
</dbReference>
<feature type="transmembrane region" description="Helical" evidence="6">
    <location>
        <begin position="49"/>
        <end position="69"/>
    </location>
</feature>
<proteinExistence type="predicted"/>
<evidence type="ECO:0000256" key="1">
    <source>
        <dbReference type="ARBA" id="ARBA00004651"/>
    </source>
</evidence>
<comment type="caution">
    <text evidence="7">The sequence shown here is derived from an EMBL/GenBank/DDBJ whole genome shotgun (WGS) entry which is preliminary data.</text>
</comment>
<dbReference type="RefSeq" id="WP_203848651.1">
    <property type="nucleotide sequence ID" value="NZ_BAAAVW010000016.1"/>
</dbReference>
<dbReference type="SUPFAM" id="SSF103473">
    <property type="entry name" value="MFS general substrate transporter"/>
    <property type="match status" value="1"/>
</dbReference>
<dbReference type="InterPro" id="IPR011701">
    <property type="entry name" value="MFS"/>
</dbReference>
<sequence length="409" mass="41702">MSPYLPVIRHPVFNRVLPGLVLSALGDGMSAVAVGWLALQLAPQHARGLWVGLAVAAYALPGAIGAIALGPLLRNHGAAQLAAWDGILRAVFLGAVALLSACGGLSIGRYVVLLAMSALLSAWGSAGRYTVIAQVLPTTLHLPANALLTVIAEASTVAGPVIAGLLIAVLGAPAVLAVDAATFAVLAVSFLQIRSLTPARPPTGDRGEGFAAIGRDPHLLGLMILTFWFFLLFGPVPVAVPLFVSSAGEVGLLYTAFGVGAVTGAVATGHLRRLPLWPTTIGVVIGFGLLLMPLGLALPLWAHMVTLMLAGLAWAPYPATSMSLFQRRVPAGQLPPVLAARGAVLVVSTPLGTLLGAPLVQAAGASATFVVCGAATAAVGLVALAVHLRTRTRARRRTGLQATSSSTLR</sequence>
<keyword evidence="2" id="KW-1003">Cell membrane</keyword>
<evidence type="ECO:0000256" key="5">
    <source>
        <dbReference type="ARBA" id="ARBA00023136"/>
    </source>
</evidence>
<evidence type="ECO:0000256" key="3">
    <source>
        <dbReference type="ARBA" id="ARBA00022692"/>
    </source>
</evidence>
<evidence type="ECO:0000256" key="6">
    <source>
        <dbReference type="SAM" id="Phobius"/>
    </source>
</evidence>
<keyword evidence="3 6" id="KW-0812">Transmembrane</keyword>
<name>A0A919PMX2_9ACTN</name>
<feature type="transmembrane region" description="Helical" evidence="6">
    <location>
        <begin position="107"/>
        <end position="126"/>
    </location>
</feature>
<feature type="transmembrane region" description="Helical" evidence="6">
    <location>
        <begin position="274"/>
        <end position="294"/>
    </location>
</feature>
<dbReference type="PANTHER" id="PTHR23513">
    <property type="entry name" value="INTEGRAL MEMBRANE EFFLUX PROTEIN-RELATED"/>
    <property type="match status" value="1"/>
</dbReference>
<comment type="subcellular location">
    <subcellularLocation>
        <location evidence="1">Cell membrane</location>
        <topology evidence="1">Multi-pass membrane protein</topology>
    </subcellularLocation>
</comment>
<dbReference type="Pfam" id="PF07690">
    <property type="entry name" value="MFS_1"/>
    <property type="match status" value="1"/>
</dbReference>
<feature type="transmembrane region" description="Helical" evidence="6">
    <location>
        <begin position="300"/>
        <end position="317"/>
    </location>
</feature>
<dbReference type="PANTHER" id="PTHR23513:SF6">
    <property type="entry name" value="MAJOR FACILITATOR SUPERFAMILY ASSOCIATED DOMAIN-CONTAINING PROTEIN"/>
    <property type="match status" value="1"/>
</dbReference>
<feature type="transmembrane region" description="Helical" evidence="6">
    <location>
        <begin position="219"/>
        <end position="244"/>
    </location>
</feature>
<feature type="transmembrane region" description="Helical" evidence="6">
    <location>
        <begin position="366"/>
        <end position="388"/>
    </location>
</feature>
<dbReference type="InterPro" id="IPR036259">
    <property type="entry name" value="MFS_trans_sf"/>
</dbReference>
<dbReference type="Proteomes" id="UP000660611">
    <property type="component" value="Unassembled WGS sequence"/>
</dbReference>
<keyword evidence="5 6" id="KW-0472">Membrane</keyword>
<dbReference type="CDD" id="cd06173">
    <property type="entry name" value="MFS_MefA_like"/>
    <property type="match status" value="1"/>
</dbReference>
<protein>
    <submittedName>
        <fullName evidence="7">MFS transporter</fullName>
    </submittedName>
</protein>
<feature type="transmembrane region" description="Helical" evidence="6">
    <location>
        <begin position="12"/>
        <end position="37"/>
    </location>
</feature>
<feature type="transmembrane region" description="Helical" evidence="6">
    <location>
        <begin position="250"/>
        <end position="267"/>
    </location>
</feature>
<keyword evidence="8" id="KW-1185">Reference proteome</keyword>
<dbReference type="Gene3D" id="1.20.1250.20">
    <property type="entry name" value="MFS general substrate transporter like domains"/>
    <property type="match status" value="1"/>
</dbReference>
<evidence type="ECO:0000313" key="8">
    <source>
        <dbReference type="Proteomes" id="UP000660611"/>
    </source>
</evidence>
<feature type="transmembrane region" description="Helical" evidence="6">
    <location>
        <begin position="146"/>
        <end position="168"/>
    </location>
</feature>
<gene>
    <name evidence="7" type="ORF">Dsi01nite_049450</name>
</gene>
<dbReference type="GO" id="GO:0005886">
    <property type="term" value="C:plasma membrane"/>
    <property type="evidence" value="ECO:0007669"/>
    <property type="project" value="UniProtKB-SubCell"/>
</dbReference>
<evidence type="ECO:0000256" key="2">
    <source>
        <dbReference type="ARBA" id="ARBA00022475"/>
    </source>
</evidence>
<evidence type="ECO:0000256" key="4">
    <source>
        <dbReference type="ARBA" id="ARBA00022989"/>
    </source>
</evidence>
<dbReference type="EMBL" id="BONQ01000077">
    <property type="protein sequence ID" value="GIG46904.1"/>
    <property type="molecule type" value="Genomic_DNA"/>
</dbReference>
<feature type="transmembrane region" description="Helical" evidence="6">
    <location>
        <begin position="81"/>
        <end position="101"/>
    </location>
</feature>
<feature type="transmembrane region" description="Helical" evidence="6">
    <location>
        <begin position="338"/>
        <end position="360"/>
    </location>
</feature>
<dbReference type="AlphaFoldDB" id="A0A919PMX2"/>
<organism evidence="7 8">
    <name type="scientific">Dactylosporangium siamense</name>
    <dbReference type="NCBI Taxonomy" id="685454"/>
    <lineage>
        <taxon>Bacteria</taxon>
        <taxon>Bacillati</taxon>
        <taxon>Actinomycetota</taxon>
        <taxon>Actinomycetes</taxon>
        <taxon>Micromonosporales</taxon>
        <taxon>Micromonosporaceae</taxon>
        <taxon>Dactylosporangium</taxon>
    </lineage>
</organism>
<evidence type="ECO:0000313" key="7">
    <source>
        <dbReference type="EMBL" id="GIG46904.1"/>
    </source>
</evidence>
<accession>A0A919PMX2</accession>
<reference evidence="7" key="1">
    <citation type="submission" date="2021-01" db="EMBL/GenBank/DDBJ databases">
        <title>Whole genome shotgun sequence of Dactylosporangium siamense NBRC 106093.</title>
        <authorList>
            <person name="Komaki H."/>
            <person name="Tamura T."/>
        </authorList>
    </citation>
    <scope>NUCLEOTIDE SEQUENCE</scope>
    <source>
        <strain evidence="7">NBRC 106093</strain>
    </source>
</reference>
<keyword evidence="4 6" id="KW-1133">Transmembrane helix</keyword>